<keyword evidence="5 9" id="KW-0560">Oxidoreductase</keyword>
<dbReference type="InterPro" id="IPR036396">
    <property type="entry name" value="Cyt_P450_sf"/>
</dbReference>
<proteinExistence type="inferred from homology"/>
<dbReference type="GO" id="GO:0016712">
    <property type="term" value="F:oxidoreductase activity, acting on paired donors, with incorporation or reduction of molecular oxygen, reduced flavin or flavoprotein as one donor, and incorporation of one atom of oxygen"/>
    <property type="evidence" value="ECO:0007669"/>
    <property type="project" value="InterPro"/>
</dbReference>
<dbReference type="PROSITE" id="PS00086">
    <property type="entry name" value="CYTOCHROME_P450"/>
    <property type="match status" value="1"/>
</dbReference>
<evidence type="ECO:0000256" key="2">
    <source>
        <dbReference type="ARBA" id="ARBA00010617"/>
    </source>
</evidence>
<gene>
    <name evidence="10" type="ORF">P280DRAFT_451021</name>
</gene>
<dbReference type="InterPro" id="IPR047146">
    <property type="entry name" value="Cyt_P450_E_CYP52_fungi"/>
</dbReference>
<evidence type="ECO:0000256" key="6">
    <source>
        <dbReference type="ARBA" id="ARBA00023004"/>
    </source>
</evidence>
<sequence>MYTSALLALWGGVAFVIYRIVEYGLEELRHHRNAKCLGCEPVYKMPNPDGMGITLLFQLLNSNRQFNFPETSKKRLFRQWEKEGRAIPTVGHTVFGLKVIHTVDPKNVQAVLATKFKDFGLGELRYKIFNPLLGDSIFSSDGETWSRLRALLRPHFARDQVSDLDLEERHVQHLMRHLTTAPEGWTRVTDLKPLFFRLTIDSATEFLFGKSADSQLSSLPGYEPSRDTPDVNEKDFTASFDAAQQVTGRSGLLGNLYWLMHNKGFKEDVRRCQSFIDHYVQLALNKEKSTARLTSTGKQKTVLLDGLIESTRDPIELRDHMMGLLLAGRDTTASLLSFVFMTFTQRPDVYAKLRTIVLETFGTYNHPRNITFESLKGCTYLQWVLNETLRLYPVLPIDGRRALKDTCLPFGGGPDGTKPVYIRKDTPVEYGIYTIHRRKDLWGEDADDFRPERWDGRRSRWEYIPFNGGPRICIGQQFALTEAAYVIVRLLQRFEKCEGVGNSWEPAEKGGYGYIRWVISLTGSPADGVKLRFKEAQESADE</sequence>
<dbReference type="InterPro" id="IPR002402">
    <property type="entry name" value="Cyt_P450_E_grp-II"/>
</dbReference>
<dbReference type="Proteomes" id="UP000799753">
    <property type="component" value="Unassembled WGS sequence"/>
</dbReference>
<keyword evidence="4 8" id="KW-0479">Metal-binding</keyword>
<accession>A0A6A6S229</accession>
<evidence type="ECO:0000313" key="10">
    <source>
        <dbReference type="EMBL" id="KAF2641585.1"/>
    </source>
</evidence>
<dbReference type="PANTHER" id="PTHR24287">
    <property type="entry name" value="P450, PUTATIVE (EUROFUNG)-RELATED"/>
    <property type="match status" value="1"/>
</dbReference>
<comment type="similarity">
    <text evidence="2 9">Belongs to the cytochrome P450 family.</text>
</comment>
<evidence type="ECO:0000256" key="5">
    <source>
        <dbReference type="ARBA" id="ARBA00023002"/>
    </source>
</evidence>
<dbReference type="InterPro" id="IPR017972">
    <property type="entry name" value="Cyt_P450_CS"/>
</dbReference>
<dbReference type="GO" id="GO:0005506">
    <property type="term" value="F:iron ion binding"/>
    <property type="evidence" value="ECO:0007669"/>
    <property type="project" value="InterPro"/>
</dbReference>
<dbReference type="InterPro" id="IPR002974">
    <property type="entry name" value="Cyt_P450_E_CYP52_ascomycetes"/>
</dbReference>
<evidence type="ECO:0000256" key="7">
    <source>
        <dbReference type="ARBA" id="ARBA00023033"/>
    </source>
</evidence>
<keyword evidence="7 9" id="KW-0503">Monooxygenase</keyword>
<keyword evidence="6 8" id="KW-0408">Iron</keyword>
<dbReference type="SUPFAM" id="SSF48264">
    <property type="entry name" value="Cytochrome P450"/>
    <property type="match status" value="1"/>
</dbReference>
<dbReference type="Gene3D" id="1.10.630.10">
    <property type="entry name" value="Cytochrome P450"/>
    <property type="match status" value="1"/>
</dbReference>
<protein>
    <submittedName>
        <fullName evidence="10">Cytochrome P450 52A12</fullName>
    </submittedName>
</protein>
<comment type="cofactor">
    <cofactor evidence="1 8">
        <name>heme</name>
        <dbReference type="ChEBI" id="CHEBI:30413"/>
    </cofactor>
</comment>
<evidence type="ECO:0000256" key="8">
    <source>
        <dbReference type="PIRSR" id="PIRSR602402-1"/>
    </source>
</evidence>
<dbReference type="EMBL" id="MU006783">
    <property type="protein sequence ID" value="KAF2641585.1"/>
    <property type="molecule type" value="Genomic_DNA"/>
</dbReference>
<dbReference type="OrthoDB" id="1470350at2759"/>
<dbReference type="PRINTS" id="PR00385">
    <property type="entry name" value="P450"/>
</dbReference>
<evidence type="ECO:0000256" key="9">
    <source>
        <dbReference type="RuleBase" id="RU000461"/>
    </source>
</evidence>
<reference evidence="10" key="1">
    <citation type="journal article" date="2020" name="Stud. Mycol.">
        <title>101 Dothideomycetes genomes: a test case for predicting lifestyles and emergence of pathogens.</title>
        <authorList>
            <person name="Haridas S."/>
            <person name="Albert R."/>
            <person name="Binder M."/>
            <person name="Bloem J."/>
            <person name="Labutti K."/>
            <person name="Salamov A."/>
            <person name="Andreopoulos B."/>
            <person name="Baker S."/>
            <person name="Barry K."/>
            <person name="Bills G."/>
            <person name="Bluhm B."/>
            <person name="Cannon C."/>
            <person name="Castanera R."/>
            <person name="Culley D."/>
            <person name="Daum C."/>
            <person name="Ezra D."/>
            <person name="Gonzalez J."/>
            <person name="Henrissat B."/>
            <person name="Kuo A."/>
            <person name="Liang C."/>
            <person name="Lipzen A."/>
            <person name="Lutzoni F."/>
            <person name="Magnuson J."/>
            <person name="Mondo S."/>
            <person name="Nolan M."/>
            <person name="Ohm R."/>
            <person name="Pangilinan J."/>
            <person name="Park H.-J."/>
            <person name="Ramirez L."/>
            <person name="Alfaro M."/>
            <person name="Sun H."/>
            <person name="Tritt A."/>
            <person name="Yoshinaga Y."/>
            <person name="Zwiers L.-H."/>
            <person name="Turgeon B."/>
            <person name="Goodwin S."/>
            <person name="Spatafora J."/>
            <person name="Crous P."/>
            <person name="Grigoriev I."/>
        </authorList>
    </citation>
    <scope>NUCLEOTIDE SEQUENCE</scope>
    <source>
        <strain evidence="10">CBS 473.64</strain>
    </source>
</reference>
<evidence type="ECO:0000256" key="4">
    <source>
        <dbReference type="ARBA" id="ARBA00022723"/>
    </source>
</evidence>
<evidence type="ECO:0000256" key="1">
    <source>
        <dbReference type="ARBA" id="ARBA00001971"/>
    </source>
</evidence>
<dbReference type="PRINTS" id="PR01239">
    <property type="entry name" value="EP450IICYP52"/>
</dbReference>
<keyword evidence="11" id="KW-1185">Reference proteome</keyword>
<dbReference type="PANTHER" id="PTHR24287:SF1">
    <property type="entry name" value="P450, PUTATIVE (EUROFUNG)-RELATED"/>
    <property type="match status" value="1"/>
</dbReference>
<dbReference type="AlphaFoldDB" id="A0A6A6S229"/>
<dbReference type="Pfam" id="PF00067">
    <property type="entry name" value="p450"/>
    <property type="match status" value="1"/>
</dbReference>
<name>A0A6A6S229_9PLEO</name>
<evidence type="ECO:0000313" key="11">
    <source>
        <dbReference type="Proteomes" id="UP000799753"/>
    </source>
</evidence>
<evidence type="ECO:0000256" key="3">
    <source>
        <dbReference type="ARBA" id="ARBA00022617"/>
    </source>
</evidence>
<keyword evidence="3 8" id="KW-0349">Heme</keyword>
<dbReference type="GO" id="GO:0020037">
    <property type="term" value="F:heme binding"/>
    <property type="evidence" value="ECO:0007669"/>
    <property type="project" value="InterPro"/>
</dbReference>
<organism evidence="10 11">
    <name type="scientific">Massarina eburnea CBS 473.64</name>
    <dbReference type="NCBI Taxonomy" id="1395130"/>
    <lineage>
        <taxon>Eukaryota</taxon>
        <taxon>Fungi</taxon>
        <taxon>Dikarya</taxon>
        <taxon>Ascomycota</taxon>
        <taxon>Pezizomycotina</taxon>
        <taxon>Dothideomycetes</taxon>
        <taxon>Pleosporomycetidae</taxon>
        <taxon>Pleosporales</taxon>
        <taxon>Massarineae</taxon>
        <taxon>Massarinaceae</taxon>
        <taxon>Massarina</taxon>
    </lineage>
</organism>
<dbReference type="InterPro" id="IPR001128">
    <property type="entry name" value="Cyt_P450"/>
</dbReference>
<dbReference type="CDD" id="cd11063">
    <property type="entry name" value="CYP52"/>
    <property type="match status" value="1"/>
</dbReference>
<feature type="binding site" description="axial binding residue" evidence="8">
    <location>
        <position position="473"/>
    </location>
    <ligand>
        <name>heme</name>
        <dbReference type="ChEBI" id="CHEBI:30413"/>
    </ligand>
    <ligandPart>
        <name>Fe</name>
        <dbReference type="ChEBI" id="CHEBI:18248"/>
    </ligandPart>
</feature>
<dbReference type="PRINTS" id="PR00464">
    <property type="entry name" value="EP450II"/>
</dbReference>